<keyword evidence="4" id="KW-0732">Signal</keyword>
<feature type="transmembrane region" description="Helical" evidence="16">
    <location>
        <begin position="442"/>
        <end position="462"/>
    </location>
</feature>
<sequence>MLALILSQATPGPALGPLSYREHRVALLHLTHLMSTTGRGVTFTIKYSGFGQHRVDPTALNSVFNRKAFRTVTISVPTGVNISFTMSTIPDVDEQLYLLSSFLWLEMVWDNPFISWNPEECEGITKMSMAAKNLWLPDIFIVELMDVDKTPKGLTAYVSNEGRIRYKKPMKVDSICNLDIFYFPFDQQNCTLTFSSFLYTVDSMLLDMEKEVWEITDTSWDILQAHGEWELLGINKATAKMSRGGNLYDQIVFYVAIRRRPSLYVINLLMPSGFLAAIDALMKSGKHVPFKIMLLLGYNVFLLMMNDLLPTSGPPFPPSVYFTLCLSLMVDSLLETVFITHLLHVATTQPAPLPLWLHSLLLHNTSPGRCCPTAPQRGNKGLGLTPTHLVKEPEVSAGQMPGPGKAELTGGSEWTRAQWEHEAQKQHSVELWVQFSHVMDALLFRLYLLFMASSVLTVICLWNT</sequence>
<keyword evidence="9" id="KW-0675">Receptor</keyword>
<dbReference type="FunFam" id="2.70.170.10:FF:000026">
    <property type="entry name" value="5-hydroxytryptamine receptor 3C"/>
    <property type="match status" value="1"/>
</dbReference>
<name>A0A2K6L432_RHIBE</name>
<dbReference type="InterPro" id="IPR049944">
    <property type="entry name" value="LGIC_TM_5-HT3"/>
</dbReference>
<dbReference type="AlphaFoldDB" id="A0A2K6L432"/>
<keyword evidence="3 16" id="KW-0812">Transmembrane</keyword>
<comment type="subcellular location">
    <subcellularLocation>
        <location evidence="13">Postsynaptic cell membrane</location>
        <topology evidence="13">Multi-pass membrane protein</topology>
    </subcellularLocation>
</comment>
<evidence type="ECO:0000256" key="11">
    <source>
        <dbReference type="ARBA" id="ARBA00023286"/>
    </source>
</evidence>
<keyword evidence="11" id="KW-1071">Ligand-gated ion channel</keyword>
<keyword evidence="5 16" id="KW-1133">Transmembrane helix</keyword>
<dbReference type="Gene3D" id="1.20.58.390">
    <property type="entry name" value="Neurotransmitter-gated ion-channel transmembrane domain"/>
    <property type="match status" value="1"/>
</dbReference>
<evidence type="ECO:0000256" key="14">
    <source>
        <dbReference type="ARBA" id="ARBA00034430"/>
    </source>
</evidence>
<dbReference type="InterPro" id="IPR006201">
    <property type="entry name" value="Neur_channel"/>
</dbReference>
<comment type="similarity">
    <text evidence="16">Belongs to the ligand-gated ion channel (TC 1.A.9) family.</text>
</comment>
<keyword evidence="10" id="KW-0628">Postsynaptic cell membrane</keyword>
<keyword evidence="19" id="KW-1185">Reference proteome</keyword>
<evidence type="ECO:0000259" key="17">
    <source>
        <dbReference type="Pfam" id="PF02931"/>
    </source>
</evidence>
<keyword evidence="6" id="KW-0770">Synapse</keyword>
<reference evidence="18" key="2">
    <citation type="submission" date="2025-08" db="UniProtKB">
        <authorList>
            <consortium name="Ensembl"/>
        </authorList>
    </citation>
    <scope>IDENTIFICATION</scope>
</reference>
<dbReference type="Gene3D" id="2.70.170.10">
    <property type="entry name" value="Neurotransmitter-gated ion-channel ligand-binding domain"/>
    <property type="match status" value="1"/>
</dbReference>
<evidence type="ECO:0000256" key="6">
    <source>
        <dbReference type="ARBA" id="ARBA00023018"/>
    </source>
</evidence>
<keyword evidence="7 16" id="KW-0406">Ion transport</keyword>
<proteinExistence type="inferred from homology"/>
<dbReference type="SUPFAM" id="SSF90112">
    <property type="entry name" value="Neurotransmitter-gated ion-channel transmembrane pore"/>
    <property type="match status" value="1"/>
</dbReference>
<protein>
    <submittedName>
        <fullName evidence="18">5-hydroxytryptamine receptor 3E</fullName>
    </submittedName>
</protein>
<dbReference type="CDD" id="cd19063">
    <property type="entry name" value="LGIC_TM_5-HT3"/>
    <property type="match status" value="1"/>
</dbReference>
<comment type="catalytic activity">
    <reaction evidence="14">
        <text>K(+)(in) = K(+)(out)</text>
        <dbReference type="Rhea" id="RHEA:29463"/>
        <dbReference type="ChEBI" id="CHEBI:29103"/>
    </reaction>
</comment>
<dbReference type="GeneTree" id="ENSGT00940000163899"/>
<dbReference type="PANTHER" id="PTHR18945">
    <property type="entry name" value="NEUROTRANSMITTER GATED ION CHANNEL"/>
    <property type="match status" value="1"/>
</dbReference>
<dbReference type="CDD" id="cd19013">
    <property type="entry name" value="LGIC_ECD_5-HT3C_E"/>
    <property type="match status" value="1"/>
</dbReference>
<evidence type="ECO:0000256" key="16">
    <source>
        <dbReference type="RuleBase" id="RU000687"/>
    </source>
</evidence>
<dbReference type="InterPro" id="IPR038050">
    <property type="entry name" value="Neuro_actylchol_rec"/>
</dbReference>
<dbReference type="InterPro" id="IPR006202">
    <property type="entry name" value="Neur_chan_lig-bd"/>
</dbReference>
<organism evidence="18 19">
    <name type="scientific">Rhinopithecus bieti</name>
    <name type="common">Black snub-nosed monkey</name>
    <name type="synonym">Pygathrix bieti</name>
    <dbReference type="NCBI Taxonomy" id="61621"/>
    <lineage>
        <taxon>Eukaryota</taxon>
        <taxon>Metazoa</taxon>
        <taxon>Chordata</taxon>
        <taxon>Craniata</taxon>
        <taxon>Vertebrata</taxon>
        <taxon>Euteleostomi</taxon>
        <taxon>Mammalia</taxon>
        <taxon>Eutheria</taxon>
        <taxon>Euarchontoglires</taxon>
        <taxon>Primates</taxon>
        <taxon>Haplorrhini</taxon>
        <taxon>Catarrhini</taxon>
        <taxon>Cercopithecidae</taxon>
        <taxon>Colobinae</taxon>
        <taxon>Rhinopithecus</taxon>
    </lineage>
</organism>
<evidence type="ECO:0000256" key="4">
    <source>
        <dbReference type="ARBA" id="ARBA00022729"/>
    </source>
</evidence>
<keyword evidence="12 16" id="KW-0407">Ion channel</keyword>
<reference evidence="18" key="3">
    <citation type="submission" date="2025-09" db="UniProtKB">
        <authorList>
            <consortium name="Ensembl"/>
        </authorList>
    </citation>
    <scope>IDENTIFICATION</scope>
</reference>
<accession>A0A2K6L432</accession>
<evidence type="ECO:0000256" key="1">
    <source>
        <dbReference type="ARBA" id="ARBA00022448"/>
    </source>
</evidence>
<evidence type="ECO:0000256" key="2">
    <source>
        <dbReference type="ARBA" id="ARBA00022475"/>
    </source>
</evidence>
<dbReference type="InterPro" id="IPR036719">
    <property type="entry name" value="Neuro-gated_channel_TM_sf"/>
</dbReference>
<evidence type="ECO:0000313" key="19">
    <source>
        <dbReference type="Proteomes" id="UP000233180"/>
    </source>
</evidence>
<dbReference type="Pfam" id="PF02931">
    <property type="entry name" value="Neur_chan_LBD"/>
    <property type="match status" value="1"/>
</dbReference>
<comment type="caution">
    <text evidence="16">Lacks conserved residue(s) required for the propagation of feature annotation.</text>
</comment>
<gene>
    <name evidence="18" type="primary">HTR3E</name>
</gene>
<evidence type="ECO:0000256" key="3">
    <source>
        <dbReference type="ARBA" id="ARBA00022692"/>
    </source>
</evidence>
<evidence type="ECO:0000256" key="15">
    <source>
        <dbReference type="ARBA" id="ARBA00036239"/>
    </source>
</evidence>
<dbReference type="SUPFAM" id="SSF63712">
    <property type="entry name" value="Nicotinic receptor ligand binding domain-like"/>
    <property type="match status" value="1"/>
</dbReference>
<keyword evidence="8 16" id="KW-0472">Membrane</keyword>
<evidence type="ECO:0000256" key="8">
    <source>
        <dbReference type="ARBA" id="ARBA00023136"/>
    </source>
</evidence>
<evidence type="ECO:0000256" key="13">
    <source>
        <dbReference type="ARBA" id="ARBA00034104"/>
    </source>
</evidence>
<evidence type="ECO:0000256" key="10">
    <source>
        <dbReference type="ARBA" id="ARBA00023257"/>
    </source>
</evidence>
<feature type="domain" description="Neurotransmitter-gated ion-channel ligand-binding" evidence="17">
    <location>
        <begin position="75"/>
        <end position="261"/>
    </location>
</feature>
<evidence type="ECO:0000256" key="12">
    <source>
        <dbReference type="ARBA" id="ARBA00023303"/>
    </source>
</evidence>
<dbReference type="InterPro" id="IPR018000">
    <property type="entry name" value="Neurotransmitter_ion_chnl_CS"/>
</dbReference>
<dbReference type="STRING" id="61621.ENSRBIP00000018289"/>
<evidence type="ECO:0000256" key="5">
    <source>
        <dbReference type="ARBA" id="ARBA00022989"/>
    </source>
</evidence>
<dbReference type="GO" id="GO:1904602">
    <property type="term" value="C:serotonin-activated cation-selective channel complex"/>
    <property type="evidence" value="ECO:0007669"/>
    <property type="project" value="Ensembl"/>
</dbReference>
<comment type="catalytic activity">
    <reaction evidence="15">
        <text>Na(+)(in) = Na(+)(out)</text>
        <dbReference type="Rhea" id="RHEA:34963"/>
        <dbReference type="ChEBI" id="CHEBI:29101"/>
    </reaction>
</comment>
<dbReference type="GO" id="GO:0098662">
    <property type="term" value="P:inorganic cation transmembrane transport"/>
    <property type="evidence" value="ECO:0007669"/>
    <property type="project" value="Ensembl"/>
</dbReference>
<evidence type="ECO:0000256" key="7">
    <source>
        <dbReference type="ARBA" id="ARBA00023065"/>
    </source>
</evidence>
<dbReference type="GO" id="GO:0045211">
    <property type="term" value="C:postsynaptic membrane"/>
    <property type="evidence" value="ECO:0007669"/>
    <property type="project" value="UniProtKB-SubCell"/>
</dbReference>
<dbReference type="PRINTS" id="PR00252">
    <property type="entry name" value="NRIONCHANNEL"/>
</dbReference>
<keyword evidence="2" id="KW-1003">Cell membrane</keyword>
<evidence type="ECO:0000313" key="18">
    <source>
        <dbReference type="Ensembl" id="ENSRBIP00000018289.1"/>
    </source>
</evidence>
<dbReference type="Ensembl" id="ENSRBIT00000042148.1">
    <property type="protein sequence ID" value="ENSRBIP00000018289.1"/>
    <property type="gene ID" value="ENSRBIG00000033134.1"/>
</dbReference>
<keyword evidence="1 16" id="KW-0813">Transport</keyword>
<evidence type="ECO:0000256" key="9">
    <source>
        <dbReference type="ARBA" id="ARBA00023170"/>
    </source>
</evidence>
<dbReference type="Proteomes" id="UP000233180">
    <property type="component" value="Unassembled WGS sequence"/>
</dbReference>
<dbReference type="InterPro" id="IPR036734">
    <property type="entry name" value="Neur_chan_lig-bd_sf"/>
</dbReference>
<dbReference type="GO" id="GO:0022850">
    <property type="term" value="F:serotonin-gated monoatomic cation channel activity"/>
    <property type="evidence" value="ECO:0007669"/>
    <property type="project" value="Ensembl"/>
</dbReference>
<dbReference type="GO" id="GO:0140227">
    <property type="term" value="P:serotonin-gated cation-selective signaling pathway"/>
    <property type="evidence" value="ECO:0007669"/>
    <property type="project" value="Ensembl"/>
</dbReference>
<dbReference type="PROSITE" id="PS00236">
    <property type="entry name" value="NEUROTR_ION_CHANNEL"/>
    <property type="match status" value="1"/>
</dbReference>
<reference evidence="18 19" key="1">
    <citation type="submission" date="2016-06" db="EMBL/GenBank/DDBJ databases">
        <title>Genome of Rhinopithecus bieti.</title>
        <authorList>
            <person name="Wu"/>
            <person name="C.-I. and Zhang"/>
            <person name="Y."/>
        </authorList>
    </citation>
    <scope>NUCLEOTIDE SEQUENCE</scope>
</reference>